<comment type="similarity">
    <text evidence="2">Belongs to the bacterial sugar transferase family.</text>
</comment>
<organism evidence="9 11">
    <name type="scientific">Pseudomonas trivialis</name>
    <dbReference type="NCBI Taxonomy" id="200450"/>
    <lineage>
        <taxon>Bacteria</taxon>
        <taxon>Pseudomonadati</taxon>
        <taxon>Pseudomonadota</taxon>
        <taxon>Gammaproteobacteria</taxon>
        <taxon>Pseudomonadales</taxon>
        <taxon>Pseudomonadaceae</taxon>
        <taxon>Pseudomonas</taxon>
    </lineage>
</organism>
<evidence type="ECO:0000256" key="7">
    <source>
        <dbReference type="SAM" id="Phobius"/>
    </source>
</evidence>
<dbReference type="SUPFAM" id="SSF51735">
    <property type="entry name" value="NAD(P)-binding Rossmann-fold domains"/>
    <property type="match status" value="1"/>
</dbReference>
<evidence type="ECO:0000259" key="8">
    <source>
        <dbReference type="Pfam" id="PF02397"/>
    </source>
</evidence>
<dbReference type="InterPro" id="IPR036291">
    <property type="entry name" value="NAD(P)-bd_dom_sf"/>
</dbReference>
<keyword evidence="3" id="KW-0808">Transferase</keyword>
<dbReference type="EMBL" id="LT629760">
    <property type="protein sequence ID" value="SDS67892.1"/>
    <property type="molecule type" value="Genomic_DNA"/>
</dbReference>
<dbReference type="Proteomes" id="UP000052019">
    <property type="component" value="Unassembled WGS sequence"/>
</dbReference>
<feature type="domain" description="Bacterial sugar transferase" evidence="8">
    <location>
        <begin position="285"/>
        <end position="473"/>
    </location>
</feature>
<feature type="transmembrane region" description="Helical" evidence="7">
    <location>
        <begin position="120"/>
        <end position="141"/>
    </location>
</feature>
<evidence type="ECO:0000313" key="10">
    <source>
        <dbReference type="EMBL" id="SDS67892.1"/>
    </source>
</evidence>
<evidence type="ECO:0000256" key="6">
    <source>
        <dbReference type="ARBA" id="ARBA00023136"/>
    </source>
</evidence>
<reference evidence="10 12" key="2">
    <citation type="submission" date="2016-10" db="EMBL/GenBank/DDBJ databases">
        <authorList>
            <person name="Varghese N."/>
            <person name="Submissions S."/>
        </authorList>
    </citation>
    <scope>NUCLEOTIDE SEQUENCE [LARGE SCALE GENOMIC DNA]</scope>
    <source>
        <strain evidence="10 12">BS3111</strain>
    </source>
</reference>
<keyword evidence="5 7" id="KW-1133">Transmembrane helix</keyword>
<evidence type="ECO:0000256" key="5">
    <source>
        <dbReference type="ARBA" id="ARBA00022989"/>
    </source>
</evidence>
<dbReference type="Gene3D" id="3.40.50.720">
    <property type="entry name" value="NAD(P)-binding Rossmann-like Domain"/>
    <property type="match status" value="1"/>
</dbReference>
<evidence type="ECO:0000313" key="9">
    <source>
        <dbReference type="EMBL" id="KRP59015.1"/>
    </source>
</evidence>
<reference evidence="9 11" key="1">
    <citation type="submission" date="2015-02" db="EMBL/GenBank/DDBJ databases">
        <title>Two Pseudomonas sp. nov. isolated from raw milk.</title>
        <authorList>
            <person name="Wenning M."/>
            <person name="von Neubeck M."/>
            <person name="Huptas C."/>
            <person name="Scherer S."/>
        </authorList>
    </citation>
    <scope>NUCLEOTIDE SEQUENCE [LARGE SCALE GENOMIC DNA]</scope>
    <source>
        <strain evidence="9 11">DSM 14937</strain>
    </source>
</reference>
<protein>
    <submittedName>
        <fullName evidence="9">Capsular biosynthesis protein</fullName>
    </submittedName>
    <submittedName>
        <fullName evidence="10">Undecaprenyl-phosphate glucose phosphotransferase</fullName>
    </submittedName>
</protein>
<evidence type="ECO:0000256" key="2">
    <source>
        <dbReference type="ARBA" id="ARBA00006464"/>
    </source>
</evidence>
<feature type="transmembrane region" description="Helical" evidence="7">
    <location>
        <begin position="55"/>
        <end position="76"/>
    </location>
</feature>
<name>A0A0R2ZDZ4_9PSED</name>
<dbReference type="PATRIC" id="fig|200450.4.peg.186"/>
<evidence type="ECO:0000256" key="1">
    <source>
        <dbReference type="ARBA" id="ARBA00004141"/>
    </source>
</evidence>
<dbReference type="Proteomes" id="UP000183126">
    <property type="component" value="Chromosome I"/>
</dbReference>
<dbReference type="GO" id="GO:0016020">
    <property type="term" value="C:membrane"/>
    <property type="evidence" value="ECO:0007669"/>
    <property type="project" value="UniProtKB-SubCell"/>
</dbReference>
<dbReference type="AlphaFoldDB" id="A0A0R2ZDZ4"/>
<dbReference type="OrthoDB" id="9808602at2"/>
<dbReference type="Pfam" id="PF13727">
    <property type="entry name" value="CoA_binding_3"/>
    <property type="match status" value="1"/>
</dbReference>
<feature type="transmembrane region" description="Helical" evidence="7">
    <location>
        <begin position="20"/>
        <end position="43"/>
    </location>
</feature>
<dbReference type="InterPro" id="IPR017473">
    <property type="entry name" value="Undecaprenyl-P_gluc_Ptfrase"/>
</dbReference>
<dbReference type="InterPro" id="IPR003362">
    <property type="entry name" value="Bact_transf"/>
</dbReference>
<evidence type="ECO:0000256" key="3">
    <source>
        <dbReference type="ARBA" id="ARBA00022679"/>
    </source>
</evidence>
<feature type="transmembrane region" description="Helical" evidence="7">
    <location>
        <begin position="290"/>
        <end position="311"/>
    </location>
</feature>
<keyword evidence="4 7" id="KW-0812">Transmembrane</keyword>
<keyword evidence="6 7" id="KW-0472">Membrane</keyword>
<feature type="transmembrane region" description="Helical" evidence="7">
    <location>
        <begin position="96"/>
        <end position="114"/>
    </location>
</feature>
<evidence type="ECO:0000256" key="4">
    <source>
        <dbReference type="ARBA" id="ARBA00022692"/>
    </source>
</evidence>
<dbReference type="Pfam" id="PF02397">
    <property type="entry name" value="Bac_transf"/>
    <property type="match status" value="1"/>
</dbReference>
<dbReference type="PANTHER" id="PTHR30576">
    <property type="entry name" value="COLANIC BIOSYNTHESIS UDP-GLUCOSE LIPID CARRIER TRANSFERASE"/>
    <property type="match status" value="1"/>
</dbReference>
<dbReference type="EMBL" id="JYLK01000011">
    <property type="protein sequence ID" value="KRP59015.1"/>
    <property type="molecule type" value="Genomic_DNA"/>
</dbReference>
<keyword evidence="12" id="KW-1185">Reference proteome</keyword>
<comment type="subcellular location">
    <subcellularLocation>
        <location evidence="1">Membrane</location>
        <topology evidence="1">Multi-pass membrane protein</topology>
    </subcellularLocation>
</comment>
<proteinExistence type="inferred from homology"/>
<dbReference type="GO" id="GO:0016780">
    <property type="term" value="F:phosphotransferase activity, for other substituted phosphate groups"/>
    <property type="evidence" value="ECO:0007669"/>
    <property type="project" value="TreeGrafter"/>
</dbReference>
<dbReference type="RefSeq" id="WP_057008944.1">
    <property type="nucleotide sequence ID" value="NZ_JYLK01000011.1"/>
</dbReference>
<sequence length="479" mass="55028">MREKSSVDSLFLTRAGFVEFFVVFVKFIHGLSAILPPLVLVFFIDPMNPQMRPHFLGLLVFFAFLTIILFQALGIYSEELFSNRLRLKTKIKAWSAAFCILLFMYQILLFFPHLTPRNLLTWYFASLGLFCLERLLMLRLYSSLMRKGKYLQRTVILGFTDTAVHVADHLQRNGDIRSGLIGFIDDRTERIPKELSNLPLLGNTRDLEKLIRAEQVNQVMICLPWAAEQRIHGLVNRLRQLSVNVMLVPDMAALRYGHSKITDVGGILMFNTSQLPLRGWSPVIKRLEDCFLASLALVALSPLMIITAIAIKLDSRGPVLFRQNRFGYNDNEIRVFKFRSMYTDQSDFTAQQQTTRHDPRITRVGRIIRKTSIDELPQLFNVLLGNMSMVGPRPHATATKAAGVPFEVAVSEYSSRHRVKPGITGWAQINGYRGETDTLFKIQKRVEYDLEYISKWSVWFDLYIVFMTVPAVLSTKEVY</sequence>
<dbReference type="NCBIfam" id="TIGR03023">
    <property type="entry name" value="WcaJ_sugtrans"/>
    <property type="match status" value="1"/>
</dbReference>
<gene>
    <name evidence="10" type="ORF">SAMN04490205_3269</name>
    <name evidence="9" type="ORF">TU79_16385</name>
</gene>
<dbReference type="PANTHER" id="PTHR30576:SF0">
    <property type="entry name" value="UNDECAPRENYL-PHOSPHATE N-ACETYLGALACTOSAMINYL 1-PHOSPHATE TRANSFERASE-RELATED"/>
    <property type="match status" value="1"/>
</dbReference>
<dbReference type="InterPro" id="IPR017475">
    <property type="entry name" value="EPS_sugar_tfrase"/>
</dbReference>
<evidence type="ECO:0000313" key="11">
    <source>
        <dbReference type="Proteomes" id="UP000052019"/>
    </source>
</evidence>
<evidence type="ECO:0000313" key="12">
    <source>
        <dbReference type="Proteomes" id="UP000183126"/>
    </source>
</evidence>
<dbReference type="NCBIfam" id="TIGR03025">
    <property type="entry name" value="EPS_sugtrans"/>
    <property type="match status" value="1"/>
</dbReference>
<accession>A0A0R2ZDZ4</accession>